<evidence type="ECO:0000256" key="2">
    <source>
        <dbReference type="SAM" id="MobiDB-lite"/>
    </source>
</evidence>
<dbReference type="SUPFAM" id="SSF48403">
    <property type="entry name" value="Ankyrin repeat"/>
    <property type="match status" value="1"/>
</dbReference>
<dbReference type="RefSeq" id="WP_306105079.1">
    <property type="nucleotide sequence ID" value="NZ_CP120983.1"/>
</dbReference>
<feature type="region of interest" description="Disordered" evidence="2">
    <location>
        <begin position="423"/>
        <end position="442"/>
    </location>
</feature>
<keyword evidence="4" id="KW-1185">Reference proteome</keyword>
<dbReference type="SUPFAM" id="SSF48371">
    <property type="entry name" value="ARM repeat"/>
    <property type="match status" value="1"/>
</dbReference>
<accession>A0ABY9JP16</accession>
<feature type="repeat" description="ANK" evidence="1">
    <location>
        <begin position="12"/>
        <end position="44"/>
    </location>
</feature>
<gene>
    <name evidence="3" type="ORF">P8A20_36845</name>
</gene>
<dbReference type="EMBL" id="CP120983">
    <property type="protein sequence ID" value="WLQ68764.1"/>
    <property type="molecule type" value="Genomic_DNA"/>
</dbReference>
<evidence type="ECO:0008006" key="5">
    <source>
        <dbReference type="Google" id="ProtNLM"/>
    </source>
</evidence>
<dbReference type="Proteomes" id="UP001224433">
    <property type="component" value="Chromosome"/>
</dbReference>
<dbReference type="Gene3D" id="1.25.40.20">
    <property type="entry name" value="Ankyrin repeat-containing domain"/>
    <property type="match status" value="1"/>
</dbReference>
<dbReference type="Pfam" id="PF13646">
    <property type="entry name" value="HEAT_2"/>
    <property type="match status" value="1"/>
</dbReference>
<reference evidence="3 4" key="1">
    <citation type="submission" date="2023-03" db="EMBL/GenBank/DDBJ databases">
        <title>Isolation and description of six Streptomyces strains from soil environments, able to metabolize different microbial glucans.</title>
        <authorList>
            <person name="Widen T."/>
            <person name="Larsbrink J."/>
        </authorList>
    </citation>
    <scope>NUCLEOTIDE SEQUENCE [LARGE SCALE GENOMIC DNA]</scope>
    <source>
        <strain evidence="3 4">Alt3</strain>
    </source>
</reference>
<organism evidence="3 4">
    <name type="scientific">Streptomyces glycanivorans</name>
    <dbReference type="NCBI Taxonomy" id="3033808"/>
    <lineage>
        <taxon>Bacteria</taxon>
        <taxon>Bacillati</taxon>
        <taxon>Actinomycetota</taxon>
        <taxon>Actinomycetes</taxon>
        <taxon>Kitasatosporales</taxon>
        <taxon>Streptomycetaceae</taxon>
        <taxon>Streptomyces</taxon>
    </lineage>
</organism>
<dbReference type="InterPro" id="IPR002110">
    <property type="entry name" value="Ankyrin_rpt"/>
</dbReference>
<evidence type="ECO:0000313" key="4">
    <source>
        <dbReference type="Proteomes" id="UP001224433"/>
    </source>
</evidence>
<dbReference type="PROSITE" id="PS50088">
    <property type="entry name" value="ANK_REPEAT"/>
    <property type="match status" value="1"/>
</dbReference>
<dbReference type="Gene3D" id="1.25.10.10">
    <property type="entry name" value="Leucine-rich Repeat Variant"/>
    <property type="match status" value="1"/>
</dbReference>
<protein>
    <recommendedName>
        <fullName evidence="5">HEAT repeat domain-containing protein</fullName>
    </recommendedName>
</protein>
<dbReference type="PROSITE" id="PS50297">
    <property type="entry name" value="ANK_REP_REGION"/>
    <property type="match status" value="1"/>
</dbReference>
<dbReference type="InterPro" id="IPR016024">
    <property type="entry name" value="ARM-type_fold"/>
</dbReference>
<dbReference type="InterPro" id="IPR036770">
    <property type="entry name" value="Ankyrin_rpt-contain_sf"/>
</dbReference>
<keyword evidence="1" id="KW-0040">ANK repeat</keyword>
<name>A0ABY9JP16_9ACTN</name>
<dbReference type="InterPro" id="IPR011989">
    <property type="entry name" value="ARM-like"/>
</dbReference>
<evidence type="ECO:0000313" key="3">
    <source>
        <dbReference type="EMBL" id="WLQ68764.1"/>
    </source>
</evidence>
<evidence type="ECO:0000256" key="1">
    <source>
        <dbReference type="PROSITE-ProRule" id="PRU00023"/>
    </source>
</evidence>
<sequence length="442" mass="47760">MGVRTGTSSAVDGQSSLISAVQAGDADLVRILLHEHSDFDYLDAAFRLAVRMHAGRIAQLLLQYGADSGQSRPDDLIPLSEAVDSGSPALFEALLDHEIRGRYPEVELLEARDLARRWHETGVEAELRRRTGSRDAVGRKRVQDGEYDSVVEFTLGGMTVRDGHGAILTYVEELLGLRTSFEELMDRALAQVDQQDHATWSRASLQLSGRREEATWTAAATLRTSPDPSRRLFGAEVLRLVHLFDDSDEDAFAGPALDLFTGWAAEETDVAVLNEVLVALGEHIDPRAEAALLAHAGHPDAGVRRAVAQGLSALSSPSAFSGDARTALLGLMADPDAVVRETACRVVAEGRDHDPVFADAMAAVLDDTDRLVQLAAVYGLALHDDERCVAAARLLGPPQRGSLEEEGYLDAVCRYQWLRDGRRTSPPVPVSCSGAGNTAQLE</sequence>
<proteinExistence type="predicted"/>